<accession>A0ABW5TMB8</accession>
<evidence type="ECO:0000313" key="2">
    <source>
        <dbReference type="EMBL" id="MFD2730234.1"/>
    </source>
</evidence>
<protein>
    <submittedName>
        <fullName evidence="2">DUF1801 domain-containing protein</fullName>
    </submittedName>
</protein>
<dbReference type="InterPro" id="IPR014922">
    <property type="entry name" value="YdhG-like"/>
</dbReference>
<evidence type="ECO:0000313" key="3">
    <source>
        <dbReference type="Proteomes" id="UP001597546"/>
    </source>
</evidence>
<comment type="caution">
    <text evidence="2">The sequence shown here is derived from an EMBL/GenBank/DDBJ whole genome shotgun (WGS) entry which is preliminary data.</text>
</comment>
<keyword evidence="3" id="KW-1185">Reference proteome</keyword>
<dbReference type="Proteomes" id="UP001597546">
    <property type="component" value="Unassembled WGS sequence"/>
</dbReference>
<organism evidence="2 3">
    <name type="scientific">Pedobacter alpinus</name>
    <dbReference type="NCBI Taxonomy" id="1590643"/>
    <lineage>
        <taxon>Bacteria</taxon>
        <taxon>Pseudomonadati</taxon>
        <taxon>Bacteroidota</taxon>
        <taxon>Sphingobacteriia</taxon>
        <taxon>Sphingobacteriales</taxon>
        <taxon>Sphingobacteriaceae</taxon>
        <taxon>Pedobacter</taxon>
    </lineage>
</organism>
<gene>
    <name evidence="2" type="ORF">ACFSSE_00805</name>
</gene>
<dbReference type="SUPFAM" id="SSF159888">
    <property type="entry name" value="YdhG-like"/>
    <property type="match status" value="1"/>
</dbReference>
<dbReference type="Gene3D" id="3.90.1150.200">
    <property type="match status" value="1"/>
</dbReference>
<dbReference type="EMBL" id="JBHULV010000004">
    <property type="protein sequence ID" value="MFD2730234.1"/>
    <property type="molecule type" value="Genomic_DNA"/>
</dbReference>
<sequence length="153" mass="17619">MEVKTETVDSYLNQLSEERKALIQKLRICIKENLPEGFEETISYGMIGYVVPLSVYKDGYHCKKNEPLPFISLASQKNFIALYHMGIYANPALLGWFTINYPKHSKTKLDMGKSCMRFKKPEDIPYALIAELVAKITVQEWIATYETAFKPKN</sequence>
<proteinExistence type="predicted"/>
<dbReference type="RefSeq" id="WP_379048147.1">
    <property type="nucleotide sequence ID" value="NZ_JBHSKW010000070.1"/>
</dbReference>
<name>A0ABW5TMB8_9SPHI</name>
<dbReference type="Pfam" id="PF08818">
    <property type="entry name" value="DUF1801"/>
    <property type="match status" value="1"/>
</dbReference>
<feature type="domain" description="YdhG-like" evidence="1">
    <location>
        <begin position="19"/>
        <end position="135"/>
    </location>
</feature>
<reference evidence="3" key="1">
    <citation type="journal article" date="2019" name="Int. J. Syst. Evol. Microbiol.">
        <title>The Global Catalogue of Microorganisms (GCM) 10K type strain sequencing project: providing services to taxonomists for standard genome sequencing and annotation.</title>
        <authorList>
            <consortium name="The Broad Institute Genomics Platform"/>
            <consortium name="The Broad Institute Genome Sequencing Center for Infectious Disease"/>
            <person name="Wu L."/>
            <person name="Ma J."/>
        </authorList>
    </citation>
    <scope>NUCLEOTIDE SEQUENCE [LARGE SCALE GENOMIC DNA]</scope>
    <source>
        <strain evidence="3">KCTC 42456</strain>
    </source>
</reference>
<evidence type="ECO:0000259" key="1">
    <source>
        <dbReference type="Pfam" id="PF08818"/>
    </source>
</evidence>